<gene>
    <name evidence="3" type="ORF">GAK35_01380</name>
</gene>
<evidence type="ECO:0000313" key="3">
    <source>
        <dbReference type="EMBL" id="KAF1045386.1"/>
    </source>
</evidence>
<comment type="caution">
    <text evidence="3">The sequence shown here is derived from an EMBL/GenBank/DDBJ whole genome shotgun (WGS) entry which is preliminary data.</text>
</comment>
<protein>
    <submittedName>
        <fullName evidence="3">Uncharacterized protein</fullName>
    </submittedName>
</protein>
<evidence type="ECO:0000256" key="1">
    <source>
        <dbReference type="SAM" id="MobiDB-lite"/>
    </source>
</evidence>
<dbReference type="Proteomes" id="UP000462435">
    <property type="component" value="Unassembled WGS sequence"/>
</dbReference>
<feature type="chain" id="PRO_5031213385" evidence="2">
    <location>
        <begin position="21"/>
        <end position="83"/>
    </location>
</feature>
<feature type="signal peptide" evidence="2">
    <location>
        <begin position="1"/>
        <end position="20"/>
    </location>
</feature>
<reference evidence="4" key="1">
    <citation type="journal article" date="2020" name="MBio">
        <title>Horizontal gene transfer to a defensive symbiont with a reduced genome amongst a multipartite beetle microbiome.</title>
        <authorList>
            <person name="Waterworth S.C."/>
            <person name="Florez L.V."/>
            <person name="Rees E.R."/>
            <person name="Hertweck C."/>
            <person name="Kaltenpoth M."/>
            <person name="Kwan J.C."/>
        </authorList>
    </citation>
    <scope>NUCLEOTIDE SEQUENCE [LARGE SCALE GENOMIC DNA]</scope>
</reference>
<feature type="compositionally biased region" description="Gly residues" evidence="1">
    <location>
        <begin position="38"/>
        <end position="47"/>
    </location>
</feature>
<dbReference type="EMBL" id="WNDX01000031">
    <property type="protein sequence ID" value="KAF1045386.1"/>
    <property type="molecule type" value="Genomic_DNA"/>
</dbReference>
<evidence type="ECO:0000256" key="2">
    <source>
        <dbReference type="SAM" id="SignalP"/>
    </source>
</evidence>
<proteinExistence type="predicted"/>
<organism evidence="3 4">
    <name type="scientific">Herbaspirillum frisingense</name>
    <dbReference type="NCBI Taxonomy" id="92645"/>
    <lineage>
        <taxon>Bacteria</taxon>
        <taxon>Pseudomonadati</taxon>
        <taxon>Pseudomonadota</taxon>
        <taxon>Betaproteobacteria</taxon>
        <taxon>Burkholderiales</taxon>
        <taxon>Oxalobacteraceae</taxon>
        <taxon>Herbaspirillum</taxon>
    </lineage>
</organism>
<feature type="region of interest" description="Disordered" evidence="1">
    <location>
        <begin position="28"/>
        <end position="83"/>
    </location>
</feature>
<evidence type="ECO:0000313" key="4">
    <source>
        <dbReference type="Proteomes" id="UP000462435"/>
    </source>
</evidence>
<name>A0A7V8JV66_9BURK</name>
<sequence length="83" mass="8611">MKLKAIQMLALTLGVMTAWSVRKAMREGKNADPATLGDAGGKAGEGGQAWSPALQTASGVTEYDDADADPPRNRMPSVGDLPP</sequence>
<dbReference type="AlphaFoldDB" id="A0A7V8JV66"/>
<keyword evidence="2" id="KW-0732">Signal</keyword>
<accession>A0A7V8JV66</accession>